<organism evidence="10">
    <name type="scientific">freshwater metagenome</name>
    <dbReference type="NCBI Taxonomy" id="449393"/>
    <lineage>
        <taxon>unclassified sequences</taxon>
        <taxon>metagenomes</taxon>
        <taxon>ecological metagenomes</taxon>
    </lineage>
</organism>
<keyword evidence="4" id="KW-0808">Transferase</keyword>
<dbReference type="Pfam" id="PF13231">
    <property type="entry name" value="PMT_2"/>
    <property type="match status" value="1"/>
</dbReference>
<keyword evidence="2" id="KW-1003">Cell membrane</keyword>
<evidence type="ECO:0000256" key="7">
    <source>
        <dbReference type="ARBA" id="ARBA00023136"/>
    </source>
</evidence>
<evidence type="ECO:0000256" key="6">
    <source>
        <dbReference type="ARBA" id="ARBA00022989"/>
    </source>
</evidence>
<dbReference type="PANTHER" id="PTHR33908">
    <property type="entry name" value="MANNOSYLTRANSFERASE YKCB-RELATED"/>
    <property type="match status" value="1"/>
</dbReference>
<evidence type="ECO:0000256" key="2">
    <source>
        <dbReference type="ARBA" id="ARBA00022475"/>
    </source>
</evidence>
<feature type="transmembrane region" description="Helical" evidence="8">
    <location>
        <begin position="115"/>
        <end position="135"/>
    </location>
</feature>
<evidence type="ECO:0000256" key="8">
    <source>
        <dbReference type="SAM" id="Phobius"/>
    </source>
</evidence>
<feature type="transmembrane region" description="Helical" evidence="8">
    <location>
        <begin position="238"/>
        <end position="258"/>
    </location>
</feature>
<protein>
    <submittedName>
        <fullName evidence="10">Unannotated protein</fullName>
    </submittedName>
</protein>
<evidence type="ECO:0000256" key="3">
    <source>
        <dbReference type="ARBA" id="ARBA00022676"/>
    </source>
</evidence>
<feature type="transmembrane region" description="Helical" evidence="8">
    <location>
        <begin position="28"/>
        <end position="47"/>
    </location>
</feature>
<comment type="subcellular location">
    <subcellularLocation>
        <location evidence="1">Cell membrane</location>
        <topology evidence="1">Multi-pass membrane protein</topology>
    </subcellularLocation>
</comment>
<dbReference type="GO" id="GO:0008610">
    <property type="term" value="P:lipid biosynthetic process"/>
    <property type="evidence" value="ECO:0007669"/>
    <property type="project" value="UniProtKB-ARBA"/>
</dbReference>
<gene>
    <name evidence="10" type="ORF">UFOPK2366_01280</name>
</gene>
<accession>A0A6J6PRN9</accession>
<feature type="transmembrane region" description="Helical" evidence="8">
    <location>
        <begin position="86"/>
        <end position="103"/>
    </location>
</feature>
<proteinExistence type="predicted"/>
<feature type="transmembrane region" description="Helical" evidence="8">
    <location>
        <begin position="423"/>
        <end position="441"/>
    </location>
</feature>
<keyword evidence="6 8" id="KW-1133">Transmembrane helix</keyword>
<dbReference type="EMBL" id="CAEZXM010000247">
    <property type="protein sequence ID" value="CAB4701437.1"/>
    <property type="molecule type" value="Genomic_DNA"/>
</dbReference>
<dbReference type="InterPro" id="IPR050297">
    <property type="entry name" value="LipidA_mod_glycosyltrf_83"/>
</dbReference>
<dbReference type="GO" id="GO:0005886">
    <property type="term" value="C:plasma membrane"/>
    <property type="evidence" value="ECO:0007669"/>
    <property type="project" value="UniProtKB-SubCell"/>
</dbReference>
<keyword evidence="7 8" id="KW-0472">Membrane</keyword>
<feature type="transmembrane region" description="Helical" evidence="8">
    <location>
        <begin position="399"/>
        <end position="417"/>
    </location>
</feature>
<evidence type="ECO:0000256" key="4">
    <source>
        <dbReference type="ARBA" id="ARBA00022679"/>
    </source>
</evidence>
<dbReference type="GO" id="GO:0016763">
    <property type="term" value="F:pentosyltransferase activity"/>
    <property type="evidence" value="ECO:0007669"/>
    <property type="project" value="TreeGrafter"/>
</dbReference>
<evidence type="ECO:0000256" key="1">
    <source>
        <dbReference type="ARBA" id="ARBA00004651"/>
    </source>
</evidence>
<keyword evidence="3" id="KW-0328">Glycosyltransferase</keyword>
<evidence type="ECO:0000256" key="5">
    <source>
        <dbReference type="ARBA" id="ARBA00022692"/>
    </source>
</evidence>
<sequence>MGLRDILTAVVLVDRARHFVRTRNGRQLAVIVLVGFLLRLAWGLWAARKTPEDWQLQGDQYSYWFFGNEIARGHGYVSYITGKATSYYPIGYPLVLSVVYWLGLHTPLPGNQAQLTAMLHVLLSTASIVLVYFIARRAFNHRVAIIAAGLVAFYPSLVIGVATYSVETTFIFSALLCVAILMDHDWSTGPMSRKRLLWFGVAMGASLLIRPFSLPVFIGLGLAALCAGGGWRSALRHLGWASITVLLVLTPLTVRNAFVFGKFIPISTNLGDGMCMSRFPGSDGGFSWANHAWCADPGLPEEVRNPANTKAALHFIVDHPSEELRQIPKRFVLMMHQDHGTLAEALGNGSHLTLPSGLRRAVDITTDGYYHFTWIVALPGLALLLAGWRRNRRAGPRRAIIAITLLGLQVIPLTSWGNPRFHTPMLPFIAIVAAASIAWVLDRRWPQPAEATAVEHAVLSDQSATSDL</sequence>
<evidence type="ECO:0000259" key="9">
    <source>
        <dbReference type="Pfam" id="PF13231"/>
    </source>
</evidence>
<keyword evidence="5 8" id="KW-0812">Transmembrane</keyword>
<feature type="transmembrane region" description="Helical" evidence="8">
    <location>
        <begin position="368"/>
        <end position="387"/>
    </location>
</feature>
<feature type="transmembrane region" description="Helical" evidence="8">
    <location>
        <begin position="196"/>
        <end position="226"/>
    </location>
</feature>
<evidence type="ECO:0000313" key="10">
    <source>
        <dbReference type="EMBL" id="CAB4701437.1"/>
    </source>
</evidence>
<name>A0A6J6PRN9_9ZZZZ</name>
<feature type="domain" description="Glycosyltransferase RgtA/B/C/D-like" evidence="9">
    <location>
        <begin position="100"/>
        <end position="250"/>
    </location>
</feature>
<dbReference type="PANTHER" id="PTHR33908:SF11">
    <property type="entry name" value="MEMBRANE PROTEIN"/>
    <property type="match status" value="1"/>
</dbReference>
<dbReference type="InterPro" id="IPR038731">
    <property type="entry name" value="RgtA/B/C-like"/>
</dbReference>
<feature type="transmembrane region" description="Helical" evidence="8">
    <location>
        <begin position="141"/>
        <end position="161"/>
    </location>
</feature>
<reference evidence="10" key="1">
    <citation type="submission" date="2020-05" db="EMBL/GenBank/DDBJ databases">
        <authorList>
            <person name="Chiriac C."/>
            <person name="Salcher M."/>
            <person name="Ghai R."/>
            <person name="Kavagutti S V."/>
        </authorList>
    </citation>
    <scope>NUCLEOTIDE SEQUENCE</scope>
</reference>
<dbReference type="AlphaFoldDB" id="A0A6J6PRN9"/>